<evidence type="ECO:0000313" key="1">
    <source>
        <dbReference type="EMBL" id="GAA1699014.1"/>
    </source>
</evidence>
<proteinExistence type="predicted"/>
<keyword evidence="2" id="KW-1185">Reference proteome</keyword>
<evidence type="ECO:0000313" key="2">
    <source>
        <dbReference type="Proteomes" id="UP001500618"/>
    </source>
</evidence>
<sequence>MVGDQPGGLEHFEVLGDRWSADRQGVGEFADGLWSFGQARDDESSAWIAEYVPSVKSSVSSHKR</sequence>
<reference evidence="2" key="1">
    <citation type="journal article" date="2019" name="Int. J. Syst. Evol. Microbiol.">
        <title>The Global Catalogue of Microorganisms (GCM) 10K type strain sequencing project: providing services to taxonomists for standard genome sequencing and annotation.</title>
        <authorList>
            <consortium name="The Broad Institute Genomics Platform"/>
            <consortium name="The Broad Institute Genome Sequencing Center for Infectious Disease"/>
            <person name="Wu L."/>
            <person name="Ma J."/>
        </authorList>
    </citation>
    <scope>NUCLEOTIDE SEQUENCE [LARGE SCALE GENOMIC DNA]</scope>
    <source>
        <strain evidence="2">JCM 14718</strain>
    </source>
</reference>
<protein>
    <submittedName>
        <fullName evidence="1">Uncharacterized protein</fullName>
    </submittedName>
</protein>
<accession>A0ABP4U8K2</accession>
<organism evidence="1 2">
    <name type="scientific">Fodinicola feengrottensis</name>
    <dbReference type="NCBI Taxonomy" id="435914"/>
    <lineage>
        <taxon>Bacteria</taxon>
        <taxon>Bacillati</taxon>
        <taxon>Actinomycetota</taxon>
        <taxon>Actinomycetes</taxon>
        <taxon>Mycobacteriales</taxon>
        <taxon>Fodinicola</taxon>
    </lineage>
</organism>
<name>A0ABP4U8K2_9ACTN</name>
<gene>
    <name evidence="1" type="ORF">GCM10009765_55570</name>
</gene>
<comment type="caution">
    <text evidence="1">The sequence shown here is derived from an EMBL/GenBank/DDBJ whole genome shotgun (WGS) entry which is preliminary data.</text>
</comment>
<dbReference type="Proteomes" id="UP001500618">
    <property type="component" value="Unassembled WGS sequence"/>
</dbReference>
<dbReference type="EMBL" id="BAAANY010000021">
    <property type="protein sequence ID" value="GAA1699014.1"/>
    <property type="molecule type" value="Genomic_DNA"/>
</dbReference>